<keyword evidence="3" id="KW-0597">Phosphoprotein</keyword>
<dbReference type="SMART" id="SM00387">
    <property type="entry name" value="HATPase_c"/>
    <property type="match status" value="1"/>
</dbReference>
<feature type="transmembrane region" description="Helical" evidence="5">
    <location>
        <begin position="158"/>
        <end position="176"/>
    </location>
</feature>
<dbReference type="EC" id="2.7.13.3" evidence="2"/>
<keyword evidence="7" id="KW-0808">Transferase</keyword>
<feature type="domain" description="Histidine kinase" evidence="6">
    <location>
        <begin position="199"/>
        <end position="421"/>
    </location>
</feature>
<keyword evidence="5" id="KW-0472">Membrane</keyword>
<gene>
    <name evidence="7" type="ORF">MNR06_06395</name>
</gene>
<evidence type="ECO:0000256" key="2">
    <source>
        <dbReference type="ARBA" id="ARBA00012438"/>
    </source>
</evidence>
<dbReference type="InterPro" id="IPR004358">
    <property type="entry name" value="Sig_transdc_His_kin-like_C"/>
</dbReference>
<sequence>MRDLEFTSNEAFKKRLTYFKVIYALGVSVCLIYLAKYNFEYKTTEYNHVLIPGWLGFAIIPLLMMKLTKNFLWSALTLSFFAIGMLTYLLYTAGGAEAPGIFWLAAVPLVLGVLIGLPGSLAGYIIVTVIITVFWWLHVSRIGPNVIHDYGNYEKEKSFNLITFLLFSCFTTHQYIKSEERHLKRLQKQNSDVENLLRVLIHDVANTLTGMTSNLLRAKEGPRAFSSVEFERMEKAVDDIQNLLSQVRHLKSVKDGKAELPLKPLSLALVLNEVYESTLSQAQRKGIKLSLELSRDRMMINAERTILSNVVLLNLMSNAIKFSHPGERIDVRAFSKDEGVIVEIQDYGIGIPTEILEQIFSLQAKTSRPGTQGEKGTGYGMPLAKEYLQLMDGSLEIHSQIEATPDRPRGTIVRLRLPLAKVHAEPS</sequence>
<dbReference type="SUPFAM" id="SSF55874">
    <property type="entry name" value="ATPase domain of HSP90 chaperone/DNA topoisomerase II/histidine kinase"/>
    <property type="match status" value="1"/>
</dbReference>
<feature type="transmembrane region" description="Helical" evidence="5">
    <location>
        <begin position="21"/>
        <end position="39"/>
    </location>
</feature>
<dbReference type="InterPro" id="IPR003594">
    <property type="entry name" value="HATPase_dom"/>
</dbReference>
<reference evidence="7" key="1">
    <citation type="submission" date="2022-03" db="EMBL/GenBank/DDBJ databases">
        <title>Genome Identification and Characterization of new species Bdellovibrio reynosense LBG001 sp. nov. from a Mexico soil sample.</title>
        <authorList>
            <person name="Camilli A."/>
            <person name="Ajao Y."/>
            <person name="Guo X."/>
        </authorList>
    </citation>
    <scope>NUCLEOTIDE SEQUENCE</scope>
    <source>
        <strain evidence="7">LBG001</strain>
    </source>
</reference>
<feature type="transmembrane region" description="Helical" evidence="5">
    <location>
        <begin position="71"/>
        <end position="91"/>
    </location>
</feature>
<dbReference type="PRINTS" id="PR00344">
    <property type="entry name" value="BCTRLSENSOR"/>
</dbReference>
<dbReference type="PANTHER" id="PTHR43547:SF2">
    <property type="entry name" value="HYBRID SIGNAL TRANSDUCTION HISTIDINE KINASE C"/>
    <property type="match status" value="1"/>
</dbReference>
<accession>A0ABY4CDN8</accession>
<dbReference type="Gene3D" id="3.30.565.10">
    <property type="entry name" value="Histidine kinase-like ATPase, C-terminal domain"/>
    <property type="match status" value="1"/>
</dbReference>
<keyword evidence="5" id="KW-0812">Transmembrane</keyword>
<evidence type="ECO:0000259" key="6">
    <source>
        <dbReference type="PROSITE" id="PS50109"/>
    </source>
</evidence>
<feature type="transmembrane region" description="Helical" evidence="5">
    <location>
        <begin position="97"/>
        <end position="114"/>
    </location>
</feature>
<proteinExistence type="predicted"/>
<organism evidence="7 8">
    <name type="scientific">Bdellovibrio reynosensis</name>
    <dbReference type="NCBI Taxonomy" id="2835041"/>
    <lineage>
        <taxon>Bacteria</taxon>
        <taxon>Pseudomonadati</taxon>
        <taxon>Bdellovibrionota</taxon>
        <taxon>Bdellovibrionia</taxon>
        <taxon>Bdellovibrionales</taxon>
        <taxon>Pseudobdellovibrionaceae</taxon>
        <taxon>Bdellovibrio</taxon>
    </lineage>
</organism>
<dbReference type="EMBL" id="CP093442">
    <property type="protein sequence ID" value="UOF02579.1"/>
    <property type="molecule type" value="Genomic_DNA"/>
</dbReference>
<evidence type="ECO:0000256" key="3">
    <source>
        <dbReference type="ARBA" id="ARBA00022553"/>
    </source>
</evidence>
<feature type="coiled-coil region" evidence="4">
    <location>
        <begin position="176"/>
        <end position="203"/>
    </location>
</feature>
<feature type="transmembrane region" description="Helical" evidence="5">
    <location>
        <begin position="45"/>
        <end position="64"/>
    </location>
</feature>
<dbReference type="Proteomes" id="UP000830116">
    <property type="component" value="Chromosome"/>
</dbReference>
<dbReference type="CDD" id="cd00075">
    <property type="entry name" value="HATPase"/>
    <property type="match status" value="1"/>
</dbReference>
<evidence type="ECO:0000256" key="5">
    <source>
        <dbReference type="SAM" id="Phobius"/>
    </source>
</evidence>
<keyword evidence="7" id="KW-0418">Kinase</keyword>
<dbReference type="GO" id="GO:0016301">
    <property type="term" value="F:kinase activity"/>
    <property type="evidence" value="ECO:0007669"/>
    <property type="project" value="UniProtKB-KW"/>
</dbReference>
<dbReference type="InterPro" id="IPR005467">
    <property type="entry name" value="His_kinase_dom"/>
</dbReference>
<name>A0ABY4CDN8_9BACT</name>
<evidence type="ECO:0000256" key="1">
    <source>
        <dbReference type="ARBA" id="ARBA00000085"/>
    </source>
</evidence>
<dbReference type="Pfam" id="PF02518">
    <property type="entry name" value="HATPase_c"/>
    <property type="match status" value="1"/>
</dbReference>
<dbReference type="PANTHER" id="PTHR43547">
    <property type="entry name" value="TWO-COMPONENT HISTIDINE KINASE"/>
    <property type="match status" value="1"/>
</dbReference>
<dbReference type="PROSITE" id="PS50109">
    <property type="entry name" value="HIS_KIN"/>
    <property type="match status" value="1"/>
</dbReference>
<protein>
    <recommendedName>
        <fullName evidence="2">histidine kinase</fullName>
        <ecNumber evidence="2">2.7.13.3</ecNumber>
    </recommendedName>
</protein>
<evidence type="ECO:0000256" key="4">
    <source>
        <dbReference type="SAM" id="Coils"/>
    </source>
</evidence>
<evidence type="ECO:0000313" key="7">
    <source>
        <dbReference type="EMBL" id="UOF02579.1"/>
    </source>
</evidence>
<dbReference type="RefSeq" id="WP_243540260.1">
    <property type="nucleotide sequence ID" value="NZ_CP093442.1"/>
</dbReference>
<keyword evidence="8" id="KW-1185">Reference proteome</keyword>
<keyword evidence="4" id="KW-0175">Coiled coil</keyword>
<dbReference type="InterPro" id="IPR036890">
    <property type="entry name" value="HATPase_C_sf"/>
</dbReference>
<comment type="catalytic activity">
    <reaction evidence="1">
        <text>ATP + protein L-histidine = ADP + protein N-phospho-L-histidine.</text>
        <dbReference type="EC" id="2.7.13.3"/>
    </reaction>
</comment>
<keyword evidence="5" id="KW-1133">Transmembrane helix</keyword>
<evidence type="ECO:0000313" key="8">
    <source>
        <dbReference type="Proteomes" id="UP000830116"/>
    </source>
</evidence>